<name>A0A6J4T857_9ACTN</name>
<proteinExistence type="predicted"/>
<feature type="non-terminal residue" evidence="2">
    <location>
        <position position="1"/>
    </location>
</feature>
<evidence type="ECO:0000256" key="1">
    <source>
        <dbReference type="SAM" id="MobiDB-lite"/>
    </source>
</evidence>
<feature type="non-terminal residue" evidence="2">
    <location>
        <position position="505"/>
    </location>
</feature>
<feature type="compositionally biased region" description="Basic residues" evidence="1">
    <location>
        <begin position="405"/>
        <end position="418"/>
    </location>
</feature>
<dbReference type="AlphaFoldDB" id="A0A6J4T857"/>
<sequence>EHARRHVPQRPLPARRPGRVGWHVDGLPRVRLDARAPGRDQAHAPRDRAGLRPARALPPRGARRRPALAPAHRRRDRRGRGGGPAVHRLRVRRGRDAQEPHPAPRPAADRGVHRLRDRDRPRARRRPRAAHRPPRRQAAERPHRRGGLRQGHGLRDRPLARRGGPDRRRPRPRHDGLRLPRAGARPRRQRAVRHLLARRRALRDARRRGPLQRREPGRGGDEARPRGPARRPVAASRGLRVARGDRRADDRQGPRPALPRRPDAGLRARERARDRGGALRPDHGRGHGRPAHPSGGGAPPPAAAHAVAGSAHRPAVPGRGRRGGRRAARQGGAREHDPRHRRAARPGAAQHPRSVHRRHLGQGLRPARRRRRAPRAAAQRGRPGLRHDLDHRDLQHGRAAEGGRRPLRRRQARRRRRHAADPLGGGGLDRGDLRRPLRPARVARGRGLDAGRGRRGPLAPRALPARDQRDPVPLLPRVDHQAPARGAEGRDPGPDALRAQAGGPV</sequence>
<feature type="compositionally biased region" description="Basic and acidic residues" evidence="1">
    <location>
        <begin position="26"/>
        <end position="50"/>
    </location>
</feature>
<feature type="compositionally biased region" description="Basic and acidic residues" evidence="1">
    <location>
        <begin position="242"/>
        <end position="253"/>
    </location>
</feature>
<keyword evidence="2" id="KW-0418">Kinase</keyword>
<feature type="compositionally biased region" description="Basic residues" evidence="1">
    <location>
        <begin position="319"/>
        <end position="328"/>
    </location>
</feature>
<feature type="compositionally biased region" description="Basic and acidic residues" evidence="1">
    <location>
        <begin position="107"/>
        <end position="120"/>
    </location>
</feature>
<gene>
    <name evidence="2" type="ORF">AVDCRST_MAG30-2755</name>
</gene>
<dbReference type="EMBL" id="CADCVS010000357">
    <property type="protein sequence ID" value="CAA9515813.1"/>
    <property type="molecule type" value="Genomic_DNA"/>
</dbReference>
<feature type="region of interest" description="Disordered" evidence="1">
    <location>
        <begin position="1"/>
        <end position="505"/>
    </location>
</feature>
<accession>A0A6J4T857</accession>
<feature type="compositionally biased region" description="Basic residues" evidence="1">
    <location>
        <begin position="121"/>
        <end position="135"/>
    </location>
</feature>
<feature type="compositionally biased region" description="Low complexity" evidence="1">
    <location>
        <begin position="303"/>
        <end position="315"/>
    </location>
</feature>
<keyword evidence="2" id="KW-0808">Transferase</keyword>
<feature type="compositionally biased region" description="Basic and acidic residues" evidence="1">
    <location>
        <begin position="260"/>
        <end position="285"/>
    </location>
</feature>
<feature type="compositionally biased region" description="Basic and acidic residues" evidence="1">
    <location>
        <begin position="385"/>
        <end position="404"/>
    </location>
</feature>
<feature type="compositionally biased region" description="Basic residues" evidence="1">
    <location>
        <begin position="61"/>
        <end position="80"/>
    </location>
</feature>
<feature type="compositionally biased region" description="Basic and acidic residues" evidence="1">
    <location>
        <begin position="477"/>
        <end position="493"/>
    </location>
</feature>
<feature type="compositionally biased region" description="Basic residues" evidence="1">
    <location>
        <begin position="184"/>
        <end position="211"/>
    </location>
</feature>
<keyword evidence="2" id="KW-0723">Serine/threonine-protein kinase</keyword>
<feature type="compositionally biased region" description="Low complexity" evidence="1">
    <location>
        <begin position="51"/>
        <end position="60"/>
    </location>
</feature>
<reference evidence="2" key="1">
    <citation type="submission" date="2020-02" db="EMBL/GenBank/DDBJ databases">
        <authorList>
            <person name="Meier V. D."/>
        </authorList>
    </citation>
    <scope>NUCLEOTIDE SEQUENCE</scope>
    <source>
        <strain evidence="2">AVDCRST_MAG30</strain>
    </source>
</reference>
<feature type="compositionally biased region" description="Low complexity" evidence="1">
    <location>
        <begin position="230"/>
        <end position="241"/>
    </location>
</feature>
<feature type="compositionally biased region" description="Basic residues" evidence="1">
    <location>
        <begin position="353"/>
        <end position="374"/>
    </location>
</feature>
<evidence type="ECO:0000313" key="2">
    <source>
        <dbReference type="EMBL" id="CAA9515813.1"/>
    </source>
</evidence>
<feature type="compositionally biased region" description="Basic and acidic residues" evidence="1">
    <location>
        <begin position="153"/>
        <end position="178"/>
    </location>
</feature>
<dbReference type="GO" id="GO:0004674">
    <property type="term" value="F:protein serine/threonine kinase activity"/>
    <property type="evidence" value="ECO:0007669"/>
    <property type="project" value="UniProtKB-KW"/>
</dbReference>
<feature type="compositionally biased region" description="Basic and acidic residues" evidence="1">
    <location>
        <begin position="212"/>
        <end position="225"/>
    </location>
</feature>
<protein>
    <submittedName>
        <fullName evidence="2">Serine/threonine protein kinase PrkC, regulator of stationary phase</fullName>
    </submittedName>
</protein>
<organism evidence="2">
    <name type="scientific">uncultured Solirubrobacteraceae bacterium</name>
    <dbReference type="NCBI Taxonomy" id="1162706"/>
    <lineage>
        <taxon>Bacteria</taxon>
        <taxon>Bacillati</taxon>
        <taxon>Actinomycetota</taxon>
        <taxon>Thermoleophilia</taxon>
        <taxon>Solirubrobacterales</taxon>
        <taxon>Solirubrobacteraceae</taxon>
        <taxon>environmental samples</taxon>
    </lineage>
</organism>